<dbReference type="EC" id="2.3.3.16" evidence="2"/>
<dbReference type="Proteomes" id="UP000199150">
    <property type="component" value="Unassembled WGS sequence"/>
</dbReference>
<protein>
    <recommendedName>
        <fullName evidence="2">citrate synthase (unknown stereospecificity)</fullName>
        <ecNumber evidence="2">2.3.3.16</ecNumber>
    </recommendedName>
</protein>
<evidence type="ECO:0000313" key="3">
    <source>
        <dbReference type="EMBL" id="SCW76405.1"/>
    </source>
</evidence>
<dbReference type="Gene3D" id="1.10.580.10">
    <property type="entry name" value="Citrate Synthase, domain 1"/>
    <property type="match status" value="1"/>
</dbReference>
<dbReference type="InterPro" id="IPR002020">
    <property type="entry name" value="Citrate_synthase"/>
</dbReference>
<dbReference type="Pfam" id="PF00285">
    <property type="entry name" value="Citrate_synt"/>
    <property type="match status" value="1"/>
</dbReference>
<evidence type="ECO:0000256" key="1">
    <source>
        <dbReference type="ARBA" id="ARBA00004751"/>
    </source>
</evidence>
<dbReference type="OrthoDB" id="9786046at2"/>
<dbReference type="SUPFAM" id="SSF48256">
    <property type="entry name" value="Citrate synthase"/>
    <property type="match status" value="1"/>
</dbReference>
<dbReference type="AlphaFoldDB" id="A0A1G4T6H4"/>
<dbReference type="EMBL" id="FMTS01000006">
    <property type="protein sequence ID" value="SCW76405.1"/>
    <property type="molecule type" value="Genomic_DNA"/>
</dbReference>
<dbReference type="InterPro" id="IPR016142">
    <property type="entry name" value="Citrate_synth-like_lrg_a-sub"/>
</dbReference>
<proteinExistence type="predicted"/>
<gene>
    <name evidence="3" type="ORF">SAMN02927928_3266</name>
</gene>
<name>A0A1G4T6H4_9CAUL</name>
<evidence type="ECO:0000256" key="2">
    <source>
        <dbReference type="ARBA" id="ARBA00012972"/>
    </source>
</evidence>
<sequence>MSRVWISRTEALKRLDVKPQTLYAYVSRQRIAAKSDPTHPRLSLYALDDVERLSRRAPGRVARTAHGAPRHHAAASLSGGTITRGEAAIDTEVAITLHGHHYVRGRDLVTLAETENFENVAALLWRSDTPNPFGPLKPRPDVNFPGGPRTRVLSMLSRRLEEDALSEIRAERDLGTEAASLINEMFDSVTNGGPRLFFHQRLARAWKVYDLKDVDLLRRALVLSADTSLDEATLAVRVAAATMGPLAIPLIAGFATLTSPKLGGRISRAESYVTQVRRHGNPLALAKALLEKGHELPGFEKEPSPSETLRARNLIEAAPHMGEDLKMILRVGEDLTGQSVGMSLALALIGRHLDLPREAPMTLYGLGRSAGWLAHAIEQMQTGASPKARLRYIGIHPEATEPVDA</sequence>
<evidence type="ECO:0000313" key="4">
    <source>
        <dbReference type="Proteomes" id="UP000199150"/>
    </source>
</evidence>
<organism evidence="3 4">
    <name type="scientific">Asticcacaulis taihuensis</name>
    <dbReference type="NCBI Taxonomy" id="260084"/>
    <lineage>
        <taxon>Bacteria</taxon>
        <taxon>Pseudomonadati</taxon>
        <taxon>Pseudomonadota</taxon>
        <taxon>Alphaproteobacteria</taxon>
        <taxon>Caulobacterales</taxon>
        <taxon>Caulobacteraceae</taxon>
        <taxon>Asticcacaulis</taxon>
    </lineage>
</organism>
<reference evidence="4" key="1">
    <citation type="submission" date="2016-10" db="EMBL/GenBank/DDBJ databases">
        <authorList>
            <person name="Varghese N."/>
            <person name="Submissions S."/>
        </authorList>
    </citation>
    <scope>NUCLEOTIDE SEQUENCE [LARGE SCALE GENOMIC DNA]</scope>
    <source>
        <strain evidence="4">CGMCC 1.3431</strain>
    </source>
</reference>
<comment type="pathway">
    <text evidence="1">Carbohydrate metabolism; tricarboxylic acid cycle; isocitrate from oxaloacetate: step 1/2.</text>
</comment>
<keyword evidence="4" id="KW-1185">Reference proteome</keyword>
<dbReference type="RefSeq" id="WP_090650078.1">
    <property type="nucleotide sequence ID" value="NZ_CBCRYE010000010.1"/>
</dbReference>
<dbReference type="GO" id="GO:0036440">
    <property type="term" value="F:citrate synthase activity"/>
    <property type="evidence" value="ECO:0007669"/>
    <property type="project" value="UniProtKB-EC"/>
</dbReference>
<accession>A0A1G4T6H4</accession>
<dbReference type="STRING" id="260084.SAMN02927928_3266"/>
<dbReference type="UniPathway" id="UPA00223">
    <property type="reaction ID" value="UER00717"/>
</dbReference>
<dbReference type="GO" id="GO:0006099">
    <property type="term" value="P:tricarboxylic acid cycle"/>
    <property type="evidence" value="ECO:0007669"/>
    <property type="project" value="UniProtKB-UniPathway"/>
</dbReference>
<dbReference type="InterPro" id="IPR036969">
    <property type="entry name" value="Citrate_synthase_sf"/>
</dbReference>
<dbReference type="InterPro" id="IPR016143">
    <property type="entry name" value="Citrate_synth-like_sm_a-sub"/>
</dbReference>
<dbReference type="Gene3D" id="1.10.230.10">
    <property type="entry name" value="Cytochrome P450-Terp, domain 2"/>
    <property type="match status" value="1"/>
</dbReference>